<dbReference type="EMBL" id="BFEA01000020">
    <property type="protein sequence ID" value="GBG61449.1"/>
    <property type="molecule type" value="Genomic_DNA"/>
</dbReference>
<sequence length="175" mass="19385">MGVPHKSSVKIVELSDEGSRLEARSNEKSDDIKAWATTTLGNSLGLINEKLEEVDKKSKMSAAEREEFKLLRLEKQKAEKESRESSTEKRKRMAARTPVENSPSATRVKTGSRGSMKTRPKRIEISDDDGTARVKQNLETRMESKSELSDIKQMLAALLHGIDDPKGKSKGSVGS</sequence>
<feature type="compositionally biased region" description="Polar residues" evidence="1">
    <location>
        <begin position="99"/>
        <end position="115"/>
    </location>
</feature>
<evidence type="ECO:0000313" key="3">
    <source>
        <dbReference type="Proteomes" id="UP000265515"/>
    </source>
</evidence>
<protein>
    <submittedName>
        <fullName evidence="2">Uncharacterized protein</fullName>
    </submittedName>
</protein>
<feature type="region of interest" description="Disordered" evidence="1">
    <location>
        <begin position="73"/>
        <end position="133"/>
    </location>
</feature>
<name>A0A388JUG0_CHABU</name>
<organism evidence="2 3">
    <name type="scientific">Chara braunii</name>
    <name type="common">Braun's stonewort</name>
    <dbReference type="NCBI Taxonomy" id="69332"/>
    <lineage>
        <taxon>Eukaryota</taxon>
        <taxon>Viridiplantae</taxon>
        <taxon>Streptophyta</taxon>
        <taxon>Charophyceae</taxon>
        <taxon>Charales</taxon>
        <taxon>Characeae</taxon>
        <taxon>Chara</taxon>
    </lineage>
</organism>
<feature type="compositionally biased region" description="Basic and acidic residues" evidence="1">
    <location>
        <begin position="121"/>
        <end position="133"/>
    </location>
</feature>
<gene>
    <name evidence="2" type="ORF">CBR_g21794</name>
</gene>
<keyword evidence="3" id="KW-1185">Reference proteome</keyword>
<proteinExistence type="predicted"/>
<feature type="compositionally biased region" description="Basic and acidic residues" evidence="1">
    <location>
        <begin position="17"/>
        <end position="30"/>
    </location>
</feature>
<feature type="region of interest" description="Disordered" evidence="1">
    <location>
        <begin position="1"/>
        <end position="30"/>
    </location>
</feature>
<evidence type="ECO:0000313" key="2">
    <source>
        <dbReference type="EMBL" id="GBG61449.1"/>
    </source>
</evidence>
<comment type="caution">
    <text evidence="2">The sequence shown here is derived from an EMBL/GenBank/DDBJ whole genome shotgun (WGS) entry which is preliminary data.</text>
</comment>
<feature type="compositionally biased region" description="Basic and acidic residues" evidence="1">
    <location>
        <begin position="73"/>
        <end position="88"/>
    </location>
</feature>
<dbReference type="AlphaFoldDB" id="A0A388JUG0"/>
<dbReference type="Gramene" id="GBG61449">
    <property type="protein sequence ID" value="GBG61449"/>
    <property type="gene ID" value="CBR_g21794"/>
</dbReference>
<accession>A0A388JUG0</accession>
<reference evidence="2 3" key="1">
    <citation type="journal article" date="2018" name="Cell">
        <title>The Chara Genome: Secondary Complexity and Implications for Plant Terrestrialization.</title>
        <authorList>
            <person name="Nishiyama T."/>
            <person name="Sakayama H."/>
            <person name="Vries J.D."/>
            <person name="Buschmann H."/>
            <person name="Saint-Marcoux D."/>
            <person name="Ullrich K.K."/>
            <person name="Haas F.B."/>
            <person name="Vanderstraeten L."/>
            <person name="Becker D."/>
            <person name="Lang D."/>
            <person name="Vosolsobe S."/>
            <person name="Rombauts S."/>
            <person name="Wilhelmsson P.K.I."/>
            <person name="Janitza P."/>
            <person name="Kern R."/>
            <person name="Heyl A."/>
            <person name="Rumpler F."/>
            <person name="Villalobos L.I.A.C."/>
            <person name="Clay J.M."/>
            <person name="Skokan R."/>
            <person name="Toyoda A."/>
            <person name="Suzuki Y."/>
            <person name="Kagoshima H."/>
            <person name="Schijlen E."/>
            <person name="Tajeshwar N."/>
            <person name="Catarino B."/>
            <person name="Hetherington A.J."/>
            <person name="Saltykova A."/>
            <person name="Bonnot C."/>
            <person name="Breuninger H."/>
            <person name="Symeonidi A."/>
            <person name="Radhakrishnan G.V."/>
            <person name="Van Nieuwerburgh F."/>
            <person name="Deforce D."/>
            <person name="Chang C."/>
            <person name="Karol K.G."/>
            <person name="Hedrich R."/>
            <person name="Ulvskov P."/>
            <person name="Glockner G."/>
            <person name="Delwiche C.F."/>
            <person name="Petrasek J."/>
            <person name="Van de Peer Y."/>
            <person name="Friml J."/>
            <person name="Beilby M."/>
            <person name="Dolan L."/>
            <person name="Kohara Y."/>
            <person name="Sugano S."/>
            <person name="Fujiyama A."/>
            <person name="Delaux P.-M."/>
            <person name="Quint M."/>
            <person name="TheiBen G."/>
            <person name="Hagemann M."/>
            <person name="Harholt J."/>
            <person name="Dunand C."/>
            <person name="Zachgo S."/>
            <person name="Langdale J."/>
            <person name="Maumus F."/>
            <person name="Straeten D.V.D."/>
            <person name="Gould S.B."/>
            <person name="Rensing S.A."/>
        </authorList>
    </citation>
    <scope>NUCLEOTIDE SEQUENCE [LARGE SCALE GENOMIC DNA]</scope>
    <source>
        <strain evidence="2 3">S276</strain>
    </source>
</reference>
<evidence type="ECO:0000256" key="1">
    <source>
        <dbReference type="SAM" id="MobiDB-lite"/>
    </source>
</evidence>
<dbReference type="Proteomes" id="UP000265515">
    <property type="component" value="Unassembled WGS sequence"/>
</dbReference>